<dbReference type="GO" id="GO:0004519">
    <property type="term" value="F:endonuclease activity"/>
    <property type="evidence" value="ECO:0007669"/>
    <property type="project" value="UniProtKB-KW"/>
</dbReference>
<dbReference type="InterPro" id="IPR008538">
    <property type="entry name" value="Uma2"/>
</dbReference>
<comment type="caution">
    <text evidence="2">The sequence shown here is derived from an EMBL/GenBank/DDBJ whole genome shotgun (WGS) entry which is preliminary data.</text>
</comment>
<feature type="domain" description="Putative restriction endonuclease" evidence="1">
    <location>
        <begin position="19"/>
        <end position="188"/>
    </location>
</feature>
<dbReference type="CDD" id="cd06260">
    <property type="entry name" value="DUF820-like"/>
    <property type="match status" value="1"/>
</dbReference>
<dbReference type="PANTHER" id="PTHR35400:SF3">
    <property type="entry name" value="SLL1072 PROTEIN"/>
    <property type="match status" value="1"/>
</dbReference>
<name>A0A3M8FDR0_9ACTN</name>
<accession>A0A3M8FDR0</accession>
<proteinExistence type="predicted"/>
<dbReference type="InterPro" id="IPR012296">
    <property type="entry name" value="Nuclease_put_TT1808"/>
</dbReference>
<dbReference type="AlphaFoldDB" id="A0A3M8FDR0"/>
<evidence type="ECO:0000259" key="1">
    <source>
        <dbReference type="Pfam" id="PF05685"/>
    </source>
</evidence>
<dbReference type="PANTHER" id="PTHR35400">
    <property type="entry name" value="SLR1083 PROTEIN"/>
    <property type="match status" value="1"/>
</dbReference>
<reference evidence="2 3" key="1">
    <citation type="journal article" date="2014" name="Genome Announc.">
        <title>Draft Genome Sequence of Streptomyces fradiae ATCC 19609, a Strain Highly Sensitive to Antibiotics.</title>
        <authorList>
            <person name="Bekker O.B."/>
            <person name="Klimina K.M."/>
            <person name="Vatlin A.A."/>
            <person name="Zakharevich N.V."/>
            <person name="Kasianov A.S."/>
            <person name="Danilenko V.N."/>
        </authorList>
    </citation>
    <scope>NUCLEOTIDE SEQUENCE [LARGE SCALE GENOMIC DNA]</scope>
    <source>
        <strain evidence="2 3">ATCC 19609</strain>
    </source>
</reference>
<dbReference type="InterPro" id="IPR011335">
    <property type="entry name" value="Restrct_endonuc-II-like"/>
</dbReference>
<dbReference type="Gene3D" id="3.90.1570.10">
    <property type="entry name" value="tt1808, chain A"/>
    <property type="match status" value="1"/>
</dbReference>
<keyword evidence="2" id="KW-0378">Hydrolase</keyword>
<organism evidence="2 3">
    <name type="scientific">Streptomyces xinghaiensis</name>
    <dbReference type="NCBI Taxonomy" id="1038928"/>
    <lineage>
        <taxon>Bacteria</taxon>
        <taxon>Bacillati</taxon>
        <taxon>Actinomycetota</taxon>
        <taxon>Actinomycetes</taxon>
        <taxon>Kitasatosporales</taxon>
        <taxon>Streptomycetaceae</taxon>
        <taxon>Streptomyces</taxon>
    </lineage>
</organism>
<gene>
    <name evidence="2" type="ORF">SFRA_002015</name>
</gene>
<evidence type="ECO:0000313" key="2">
    <source>
        <dbReference type="EMBL" id="RKM99017.1"/>
    </source>
</evidence>
<dbReference type="SUPFAM" id="SSF52980">
    <property type="entry name" value="Restriction endonuclease-like"/>
    <property type="match status" value="1"/>
</dbReference>
<protein>
    <submittedName>
        <fullName evidence="2">Uma2 family endonuclease</fullName>
    </submittedName>
</protein>
<keyword evidence="2" id="KW-0255">Endonuclease</keyword>
<dbReference type="Pfam" id="PF05685">
    <property type="entry name" value="Uma2"/>
    <property type="match status" value="1"/>
</dbReference>
<dbReference type="OrthoDB" id="4537149at2"/>
<keyword evidence="2" id="KW-0540">Nuclease</keyword>
<keyword evidence="3" id="KW-1185">Reference proteome</keyword>
<dbReference type="Proteomes" id="UP000028058">
    <property type="component" value="Unassembled WGS sequence"/>
</dbReference>
<dbReference type="RefSeq" id="WP_043462034.1">
    <property type="nucleotide sequence ID" value="NZ_CP134822.1"/>
</dbReference>
<evidence type="ECO:0000313" key="3">
    <source>
        <dbReference type="Proteomes" id="UP000028058"/>
    </source>
</evidence>
<sequence>MSAMAHEHEPLTQEERLLEGFLALDTPEGYRAELIEGDIVVTPPPDGDHEEHISSIAEQVYIRSATPMQFSGNKGLRIPRNSLSLRNHVIPDGTFAPKELRLFRGAEPWMPCRGVAMVVEVTSTNPDRDREAKRLCYALGSIPLYLLVDRQKGSVTLFSDPEGGEYRNTSTVPYGKPITLPAPFSFDLETGDFV</sequence>
<dbReference type="EMBL" id="JNAD02000001">
    <property type="protein sequence ID" value="RKM99017.1"/>
    <property type="molecule type" value="Genomic_DNA"/>
</dbReference>